<keyword evidence="3" id="KW-1185">Reference proteome</keyword>
<feature type="compositionally biased region" description="Low complexity" evidence="1">
    <location>
        <begin position="392"/>
        <end position="419"/>
    </location>
</feature>
<feature type="compositionally biased region" description="Low complexity" evidence="1">
    <location>
        <begin position="158"/>
        <end position="182"/>
    </location>
</feature>
<evidence type="ECO:0000313" key="2">
    <source>
        <dbReference type="EMBL" id="OAG30487.1"/>
    </source>
</evidence>
<feature type="region of interest" description="Disordered" evidence="1">
    <location>
        <begin position="299"/>
        <end position="337"/>
    </location>
</feature>
<feature type="region of interest" description="Disordered" evidence="1">
    <location>
        <begin position="34"/>
        <end position="59"/>
    </location>
</feature>
<protein>
    <submittedName>
        <fullName evidence="2">Uncharacterized protein</fullName>
    </submittedName>
</protein>
<comment type="caution">
    <text evidence="2">The sequence shown here is derived from an EMBL/GenBank/DDBJ whole genome shotgun (WGS) entry which is preliminary data.</text>
</comment>
<dbReference type="VEuPathDB" id="MicrosporidiaDB:NEDG_02029"/>
<feature type="compositionally biased region" description="Low complexity" evidence="1">
    <location>
        <begin position="211"/>
        <end position="221"/>
    </location>
</feature>
<feature type="region of interest" description="Disordered" evidence="1">
    <location>
        <begin position="389"/>
        <end position="419"/>
    </location>
</feature>
<organism evidence="2 3">
    <name type="scientific">Nematocida displodere</name>
    <dbReference type="NCBI Taxonomy" id="1805483"/>
    <lineage>
        <taxon>Eukaryota</taxon>
        <taxon>Fungi</taxon>
        <taxon>Fungi incertae sedis</taxon>
        <taxon>Microsporidia</taxon>
        <taxon>Nematocida</taxon>
    </lineage>
</organism>
<evidence type="ECO:0000256" key="1">
    <source>
        <dbReference type="SAM" id="MobiDB-lite"/>
    </source>
</evidence>
<evidence type="ECO:0000313" key="3">
    <source>
        <dbReference type="Proteomes" id="UP000185944"/>
    </source>
</evidence>
<gene>
    <name evidence="2" type="ORF">NEDG_02029</name>
</gene>
<feature type="compositionally biased region" description="Polar residues" evidence="1">
    <location>
        <begin position="326"/>
        <end position="337"/>
    </location>
</feature>
<sequence length="527" mass="58654">MKPEYISGYILGVLSLVLLGVAYTFGVISISPRTNPNTEKKKLAQIPSSRPKPSNFSRNIELPKAPIFTHVFSDQKLNNDQSMDSVEPASSLANLVFDKKPNATPEVPSSAPITTNPSIHHGLAHYHNRRMDTIAEESTPIQSAELLNPEHPSESETSETSWSTDSSSSFPVFSSVESFTSERQAKPEQLSSPNVPKSLSTPPTPSPTPGPDRSSLPNIPIDMPINIPIGIPIDMPTNTTLLKTIFPDYAPVLQDPKTPESTARHLHLLQEYTTQSINMCTFSIQLIARVGCLLGQRGISLTRKPSPPQTPAPTRKPSRTPEVRLVSSTRTNPHTTPTVETVKRSVQILKQIGLDELDKKKQIDIVGQVRLRNAFADYLAMAKSPKKLARYTTPNNTPSTNRNTNRHTNPNTTRTQPNITIPNRTKLFKLFFTLLESIDSAMQEFKDIRKIAHTSAAEVKNYSTALKHHLLEIKEQPKYIKTHFSKSLGAPKTNTQFWFADLQAFENELQNVWSSLNTIIAYNELCL</sequence>
<feature type="compositionally biased region" description="Polar residues" evidence="1">
    <location>
        <begin position="46"/>
        <end position="58"/>
    </location>
</feature>
<proteinExistence type="predicted"/>
<accession>A0A177EEV6</accession>
<feature type="region of interest" description="Disordered" evidence="1">
    <location>
        <begin position="145"/>
        <end position="221"/>
    </location>
</feature>
<dbReference type="EMBL" id="LTDL01000028">
    <property type="protein sequence ID" value="OAG30487.1"/>
    <property type="molecule type" value="Genomic_DNA"/>
</dbReference>
<dbReference type="GeneID" id="93648379"/>
<name>A0A177EEV6_9MICR</name>
<reference evidence="2 3" key="1">
    <citation type="submission" date="2016-02" db="EMBL/GenBank/DDBJ databases">
        <title>Discovery of a natural microsporidian pathogen with a broad tissue tropism in Caenorhabditis elegans.</title>
        <authorList>
            <person name="Luallen R.J."/>
            <person name="Reinke A.W."/>
            <person name="Tong L."/>
            <person name="Botts M.R."/>
            <person name="Felix M.-A."/>
            <person name="Troemel E.R."/>
        </authorList>
    </citation>
    <scope>NUCLEOTIDE SEQUENCE [LARGE SCALE GENOMIC DNA]</scope>
    <source>
        <strain evidence="2 3">JUm2807</strain>
    </source>
</reference>
<dbReference type="AlphaFoldDB" id="A0A177EEV6"/>
<dbReference type="Proteomes" id="UP000185944">
    <property type="component" value="Unassembled WGS sequence"/>
</dbReference>
<dbReference type="RefSeq" id="XP_067544744.1">
    <property type="nucleotide sequence ID" value="XM_067689447.1"/>
</dbReference>